<accession>A0A1H8RVU4</accession>
<gene>
    <name evidence="2" type="ORF">SAMN05192574_11161</name>
</gene>
<dbReference type="SUPFAM" id="SSF53822">
    <property type="entry name" value="Periplasmic binding protein-like I"/>
    <property type="match status" value="1"/>
</dbReference>
<dbReference type="InterPro" id="IPR028082">
    <property type="entry name" value="Peripla_BP_I"/>
</dbReference>
<dbReference type="AlphaFoldDB" id="A0A1H8RVU4"/>
<protein>
    <submittedName>
        <fullName evidence="2">ABC-type branched-chain amino acid transport system, substrate-binding protein</fullName>
    </submittedName>
</protein>
<evidence type="ECO:0000313" key="2">
    <source>
        <dbReference type="EMBL" id="SEO70769.1"/>
    </source>
</evidence>
<feature type="region of interest" description="Disordered" evidence="1">
    <location>
        <begin position="36"/>
        <end position="62"/>
    </location>
</feature>
<organism evidence="2 3">
    <name type="scientific">Mucilaginibacter gossypiicola</name>
    <dbReference type="NCBI Taxonomy" id="551995"/>
    <lineage>
        <taxon>Bacteria</taxon>
        <taxon>Pseudomonadati</taxon>
        <taxon>Bacteroidota</taxon>
        <taxon>Sphingobacteriia</taxon>
        <taxon>Sphingobacteriales</taxon>
        <taxon>Sphingobacteriaceae</taxon>
        <taxon>Mucilaginibacter</taxon>
    </lineage>
</organism>
<keyword evidence="3" id="KW-1185">Reference proteome</keyword>
<dbReference type="Gene3D" id="3.40.50.2300">
    <property type="match status" value="2"/>
</dbReference>
<dbReference type="Proteomes" id="UP000198942">
    <property type="component" value="Unassembled WGS sequence"/>
</dbReference>
<dbReference type="OrthoDB" id="2149800at2"/>
<dbReference type="STRING" id="551995.SAMN05192574_11161"/>
<dbReference type="EMBL" id="FOCL01000011">
    <property type="protein sequence ID" value="SEO70769.1"/>
    <property type="molecule type" value="Genomic_DNA"/>
</dbReference>
<evidence type="ECO:0000256" key="1">
    <source>
        <dbReference type="SAM" id="MobiDB-lite"/>
    </source>
</evidence>
<proteinExistence type="predicted"/>
<name>A0A1H8RVU4_9SPHI</name>
<dbReference type="RefSeq" id="WP_143065278.1">
    <property type="nucleotide sequence ID" value="NZ_FOCL01000011.1"/>
</dbReference>
<evidence type="ECO:0000313" key="3">
    <source>
        <dbReference type="Proteomes" id="UP000198942"/>
    </source>
</evidence>
<reference evidence="3" key="1">
    <citation type="submission" date="2016-10" db="EMBL/GenBank/DDBJ databases">
        <authorList>
            <person name="Varghese N."/>
            <person name="Submissions S."/>
        </authorList>
    </citation>
    <scope>NUCLEOTIDE SEQUENCE [LARGE SCALE GENOMIC DNA]</scope>
    <source>
        <strain evidence="3">Gh-48</strain>
    </source>
</reference>
<feature type="compositionally biased region" description="Basic and acidic residues" evidence="1">
    <location>
        <begin position="42"/>
        <end position="62"/>
    </location>
</feature>
<sequence length="419" mass="46877">MISVQNHRPLLSGNKWLPFFCIALLLAACSPKTRPVATTVKKPTDNTEKKPGNTTEKPAEKASEQKVANIAMLLPLNLEHLNPAQKYSPLQLSQANIAVEYYQGFKLALDSLTTYGNNYKLQIFDSRDEAMQAHDLALNAFVRSSDLIVGPVFPDGVKAFSGALSYSKGPILSPLSPANPATINSKNLITAIPPLEYHAWGAAEYINRTVKPKKIFILRSGFNQENDYAVNFKKAIDSLSKKKVKVINVYVVRGKLGSLLPQLSKTEKNVFVIPAIDQAFLGVTLRSLDTLNKHYPVMVFGHPSWDKFSFLKPQLLQRLNTHITSTEKINYKAGATITFLRNYRRAYHVEPTEYAIKGFDEGLYFGRQLFADKGLASIEGTDFTGLHNGFHFIKKPGQGWINTHVNILMYTNFELKQVE</sequence>